<feature type="region of interest" description="Disordered" evidence="1">
    <location>
        <begin position="38"/>
        <end position="118"/>
    </location>
</feature>
<comment type="caution">
    <text evidence="2">The sequence shown here is derived from an EMBL/GenBank/DDBJ whole genome shotgun (WGS) entry which is preliminary data.</text>
</comment>
<feature type="compositionally biased region" description="Polar residues" evidence="1">
    <location>
        <begin position="7"/>
        <end position="23"/>
    </location>
</feature>
<dbReference type="OrthoDB" id="10507961at2759"/>
<evidence type="ECO:0000256" key="1">
    <source>
        <dbReference type="SAM" id="MobiDB-lite"/>
    </source>
</evidence>
<accession>A0A2W1DFU9</accession>
<feature type="region of interest" description="Disordered" evidence="1">
    <location>
        <begin position="1"/>
        <end position="23"/>
    </location>
</feature>
<feature type="compositionally biased region" description="Low complexity" evidence="1">
    <location>
        <begin position="60"/>
        <end position="102"/>
    </location>
</feature>
<feature type="compositionally biased region" description="Polar residues" evidence="1">
    <location>
        <begin position="40"/>
        <end position="54"/>
    </location>
</feature>
<dbReference type="EMBL" id="NRDI02000007">
    <property type="protein sequence ID" value="KAI1515068.1"/>
    <property type="molecule type" value="Genomic_DNA"/>
</dbReference>
<organism evidence="2 3">
    <name type="scientific">Pyrenophora tritici-repentis</name>
    <dbReference type="NCBI Taxonomy" id="45151"/>
    <lineage>
        <taxon>Eukaryota</taxon>
        <taxon>Fungi</taxon>
        <taxon>Dikarya</taxon>
        <taxon>Ascomycota</taxon>
        <taxon>Pezizomycotina</taxon>
        <taxon>Dothideomycetes</taxon>
        <taxon>Pleosporomycetidae</taxon>
        <taxon>Pleosporales</taxon>
        <taxon>Pleosporineae</taxon>
        <taxon>Pleosporaceae</taxon>
        <taxon>Pyrenophora</taxon>
    </lineage>
</organism>
<name>A0A2W1DFU9_9PLEO</name>
<proteinExistence type="predicted"/>
<sequence>MSFLTKLFSSPKRQSTTIPTTPVSDDWELISSLEAVSDVGDNTPSWSSTWTVISTPKLPPTSVSTSASTATPRSKPSPTTQNLTSQPTQPTNPSTAAASITTKAEREAEEKEETESEKWIKHHPLNQRYQHSRLNILKGRPHGLGVKIPRRQPAVPPRVELLKRGMVKNFVWGRIWGA</sequence>
<reference evidence="3" key="1">
    <citation type="journal article" date="2022" name="Microb. Genom.">
        <title>A global pangenome for the wheat fungal pathogen Pyrenophora tritici-repentis and prediction of effector protein structural homology.</title>
        <authorList>
            <person name="Moolhuijzen P.M."/>
            <person name="See P.T."/>
            <person name="Shi G."/>
            <person name="Powell H.R."/>
            <person name="Cockram J."/>
            <person name="Jorgensen L.N."/>
            <person name="Benslimane H."/>
            <person name="Strelkov S.E."/>
            <person name="Turner J."/>
            <person name="Liu Z."/>
            <person name="Moffat C.S."/>
        </authorList>
    </citation>
    <scope>NUCLEOTIDE SEQUENCE [LARGE SCALE GENOMIC DNA]</scope>
</reference>
<protein>
    <submittedName>
        <fullName evidence="2">Uncharacterized protein</fullName>
    </submittedName>
</protein>
<dbReference type="AlphaFoldDB" id="A0A2W1DFU9"/>
<evidence type="ECO:0000313" key="3">
    <source>
        <dbReference type="Proteomes" id="UP000249757"/>
    </source>
</evidence>
<dbReference type="Proteomes" id="UP000249757">
    <property type="component" value="Unassembled WGS sequence"/>
</dbReference>
<evidence type="ECO:0000313" key="2">
    <source>
        <dbReference type="EMBL" id="KAI1515068.1"/>
    </source>
</evidence>
<keyword evidence="3" id="KW-1185">Reference proteome</keyword>
<gene>
    <name evidence="2" type="ORF">Ptr86124_006391</name>
</gene>